<dbReference type="AlphaFoldDB" id="A0A857JNB3"/>
<dbReference type="Proteomes" id="UP000464524">
    <property type="component" value="Chromosome"/>
</dbReference>
<evidence type="ECO:0000313" key="1">
    <source>
        <dbReference type="EMBL" id="QHJ13569.1"/>
    </source>
</evidence>
<dbReference type="OrthoDB" id="9805604at2"/>
<sequence>MNLAVIPARGGSKRIPGKNSKMFCGKPLIAYSIEAAKHSGLFDKIIVSTDSDQIAQIAQDYGAEIPFLRPGDLSDDFTGTGPVVRHAIKEMLARGTNPRYTCCIYATAPFIQVSSLQEGFERLTSNRLKHFAFSVTSFPFPIQRALKMQNGGVFPFYPQDIPKRSQDLEEGYHDAGQFYWGTSEAFLEGIPTFSETSIPIVLPRHLVQDIDTLEDWVRAELMYKAFIQFNKGE</sequence>
<dbReference type="InterPro" id="IPR029044">
    <property type="entry name" value="Nucleotide-diphossugar_trans"/>
</dbReference>
<dbReference type="InterPro" id="IPR003329">
    <property type="entry name" value="Cytidylyl_trans"/>
</dbReference>
<dbReference type="RefSeq" id="WP_160181669.1">
    <property type="nucleotide sequence ID" value="NZ_CP047656.1"/>
</dbReference>
<keyword evidence="2" id="KW-1185">Reference proteome</keyword>
<dbReference type="KEGG" id="pmes:FX988_03835"/>
<dbReference type="EMBL" id="CP047656">
    <property type="protein sequence ID" value="QHJ13569.1"/>
    <property type="molecule type" value="Genomic_DNA"/>
</dbReference>
<dbReference type="NCBIfam" id="TIGR03584">
    <property type="entry name" value="PseF"/>
    <property type="match status" value="1"/>
</dbReference>
<keyword evidence="1" id="KW-0548">Nucleotidyltransferase</keyword>
<name>A0A857JNB3_9ALTE</name>
<proteinExistence type="predicted"/>
<dbReference type="PANTHER" id="PTHR21485:SF6">
    <property type="entry name" value="N-ACYLNEURAMINATE CYTIDYLYLTRANSFERASE-RELATED"/>
    <property type="match status" value="1"/>
</dbReference>
<gene>
    <name evidence="1" type="ORF">FX988_03835</name>
</gene>
<protein>
    <submittedName>
        <fullName evidence="1">CMP-N,N'-diacetyllegionaminic acid synthase</fullName>
        <ecNumber evidence="1">2.7.7.82</ecNumber>
    </submittedName>
</protein>
<accession>A0A857JNB3</accession>
<dbReference type="EC" id="2.7.7.82" evidence="1"/>
<dbReference type="GO" id="GO:0008781">
    <property type="term" value="F:N-acylneuraminate cytidylyltransferase activity"/>
    <property type="evidence" value="ECO:0007669"/>
    <property type="project" value="TreeGrafter"/>
</dbReference>
<dbReference type="CDD" id="cd02513">
    <property type="entry name" value="CMP-NeuAc_Synthase"/>
    <property type="match status" value="1"/>
</dbReference>
<organism evidence="1 2">
    <name type="scientific">Paraglaciecola mesophila</name>
    <dbReference type="NCBI Taxonomy" id="197222"/>
    <lineage>
        <taxon>Bacteria</taxon>
        <taxon>Pseudomonadati</taxon>
        <taxon>Pseudomonadota</taxon>
        <taxon>Gammaproteobacteria</taxon>
        <taxon>Alteromonadales</taxon>
        <taxon>Alteromonadaceae</taxon>
        <taxon>Paraglaciecola</taxon>
    </lineage>
</organism>
<reference evidence="1 2" key="1">
    <citation type="submission" date="2019-12" db="EMBL/GenBank/DDBJ databases">
        <title>Genome sequencing and assembly of endphytes of Porphyra tenera.</title>
        <authorList>
            <person name="Park J.M."/>
            <person name="Shin R."/>
            <person name="Jo S.H."/>
        </authorList>
    </citation>
    <scope>NUCLEOTIDE SEQUENCE [LARGE SCALE GENOMIC DNA]</scope>
    <source>
        <strain evidence="1 2">GPM4</strain>
    </source>
</reference>
<evidence type="ECO:0000313" key="2">
    <source>
        <dbReference type="Proteomes" id="UP000464524"/>
    </source>
</evidence>
<dbReference type="Pfam" id="PF02348">
    <property type="entry name" value="CTP_transf_3"/>
    <property type="match status" value="1"/>
</dbReference>
<dbReference type="SUPFAM" id="SSF53448">
    <property type="entry name" value="Nucleotide-diphospho-sugar transferases"/>
    <property type="match status" value="1"/>
</dbReference>
<keyword evidence="1" id="KW-0808">Transferase</keyword>
<dbReference type="Gene3D" id="3.90.550.10">
    <property type="entry name" value="Spore Coat Polysaccharide Biosynthesis Protein SpsA, Chain A"/>
    <property type="match status" value="1"/>
</dbReference>
<dbReference type="InterPro" id="IPR050793">
    <property type="entry name" value="CMP-NeuNAc_synthase"/>
</dbReference>
<dbReference type="InterPro" id="IPR020039">
    <property type="entry name" value="PseF"/>
</dbReference>
<dbReference type="PANTHER" id="PTHR21485">
    <property type="entry name" value="HAD SUPERFAMILY MEMBERS CMAS AND KDSC"/>
    <property type="match status" value="1"/>
</dbReference>